<dbReference type="EMBL" id="AP018045">
    <property type="protein sequence ID" value="BAX51647.1"/>
    <property type="molecule type" value="Genomic_DNA"/>
</dbReference>
<evidence type="ECO:0000313" key="3">
    <source>
        <dbReference type="Proteomes" id="UP000218676"/>
    </source>
</evidence>
<dbReference type="Proteomes" id="UP000516656">
    <property type="component" value="Chromosome 1"/>
</dbReference>
<proteinExistence type="predicted"/>
<gene>
    <name evidence="2" type="ORF">IC627_14410</name>
    <name evidence="1" type="ORF">PDPUS_1_00272</name>
</gene>
<evidence type="ECO:0000313" key="1">
    <source>
        <dbReference type="EMBL" id="BAX51647.1"/>
    </source>
</evidence>
<reference evidence="1" key="1">
    <citation type="journal article" date="2017" name="Genome Announc.">
        <title>Whole-Genome Sequence of Photobacterium damselae subsp. piscicida Strain 91-197, Isolated from Hybrid Striped Bass (Morone sp.) in the United States.</title>
        <authorList>
            <person name="Teru Y."/>
            <person name="Hikima J."/>
            <person name="Kono T."/>
            <person name="Sakai M."/>
            <person name="Takano T."/>
            <person name="Hawke J.P."/>
            <person name="Takeyama H."/>
            <person name="Aoki T."/>
        </authorList>
    </citation>
    <scope>NUCLEOTIDE SEQUENCE</scope>
    <source>
        <strain evidence="1">91-197</strain>
    </source>
</reference>
<dbReference type="RefSeq" id="WP_086957461.1">
    <property type="nucleotide sequence ID" value="NZ_AP018045.1"/>
</dbReference>
<reference evidence="3" key="2">
    <citation type="submission" date="2017-05" db="EMBL/GenBank/DDBJ databases">
        <title>Whole genome sequence of fish pathogenic bacteria, Photobacterium damselae subsp. piscicida, strain 91-197, isolated from hybrid striped bass (Morone sp.) in USA.</title>
        <authorList>
            <person name="Teru Y."/>
            <person name="Hikima J."/>
            <person name="Kono T."/>
            <person name="Sakai M."/>
            <person name="Takano T."/>
            <person name="Hawke J.P."/>
            <person name="Takeyama H."/>
            <person name="Aoki T."/>
        </authorList>
    </citation>
    <scope>NUCLEOTIDE SEQUENCE [LARGE SCALE GENOMIC DNA]</scope>
    <source>
        <strain evidence="3">91-197</strain>
    </source>
</reference>
<dbReference type="AlphaFoldDB" id="A0A1V1V7P7"/>
<protein>
    <submittedName>
        <fullName evidence="1">Uncharacterized protein</fullName>
    </submittedName>
</protein>
<sequence length="131" mass="15282">MTITTSYSTFRELVFHVQKEMLRGKTYTKSNLNKLIPSTMNKSADDIIRDLHELKEVKISYSHAKAEIPAFWYIDRYHRDEYFKSPERHKQALAQDGEATSLSRDVSYIQAITKRRGRGFIADIITSTARH</sequence>
<reference evidence="2 4" key="3">
    <citation type="submission" date="2020-09" db="EMBL/GenBank/DDBJ databases">
        <title>Complete, closed and curated genome sequences of Photobacterium damselae subsp. piscicida isolates from Australia indicate localised evolution and additional plasmid-borne pathogenicity mechanisms.</title>
        <authorList>
            <person name="Baseggio L."/>
            <person name="Silayeva O."/>
            <person name="Buller N."/>
            <person name="Landos M."/>
            <person name="Engelstaedter J."/>
            <person name="Barnes A.C."/>
        </authorList>
    </citation>
    <scope>NUCLEOTIDE SEQUENCE [LARGE SCALE GENOMIC DNA]</scope>
    <source>
        <strain evidence="2 4">AS-16-0540-1</strain>
    </source>
</reference>
<name>A0A1V1V7P7_PHODP</name>
<dbReference type="EMBL" id="CP061854">
    <property type="protein sequence ID" value="QOD56355.1"/>
    <property type="molecule type" value="Genomic_DNA"/>
</dbReference>
<organism evidence="1 3">
    <name type="scientific">Photobacterium damsela subsp. piscicida</name>
    <name type="common">Pasteurella piscicida</name>
    <dbReference type="NCBI Taxonomy" id="38294"/>
    <lineage>
        <taxon>Bacteria</taxon>
        <taxon>Pseudomonadati</taxon>
        <taxon>Pseudomonadota</taxon>
        <taxon>Gammaproteobacteria</taxon>
        <taxon>Vibrionales</taxon>
        <taxon>Vibrionaceae</taxon>
        <taxon>Photobacterium</taxon>
    </lineage>
</organism>
<dbReference type="Proteomes" id="UP000218676">
    <property type="component" value="Chromosome 1"/>
</dbReference>
<evidence type="ECO:0000313" key="4">
    <source>
        <dbReference type="Proteomes" id="UP000516656"/>
    </source>
</evidence>
<accession>A0A1V1V7P7</accession>
<evidence type="ECO:0000313" key="2">
    <source>
        <dbReference type="EMBL" id="QOD56355.1"/>
    </source>
</evidence>